<dbReference type="PROSITE" id="PS50943">
    <property type="entry name" value="HTH_CROC1"/>
    <property type="match status" value="1"/>
</dbReference>
<dbReference type="GO" id="GO:0003700">
    <property type="term" value="F:DNA-binding transcription factor activity"/>
    <property type="evidence" value="ECO:0007669"/>
    <property type="project" value="UniProtKB-UniRule"/>
</dbReference>
<dbReference type="Gene3D" id="1.10.260.40">
    <property type="entry name" value="lambda repressor-like DNA-binding domains"/>
    <property type="match status" value="1"/>
</dbReference>
<organism evidence="6 7">
    <name type="scientific">Candidatus Acidianus copahuensis</name>
    <dbReference type="NCBI Taxonomy" id="1160895"/>
    <lineage>
        <taxon>Archaea</taxon>
        <taxon>Thermoproteota</taxon>
        <taxon>Thermoprotei</taxon>
        <taxon>Sulfolobales</taxon>
        <taxon>Sulfolobaceae</taxon>
        <taxon>Acidianus</taxon>
    </lineage>
</organism>
<keyword evidence="7" id="KW-1185">Reference proteome</keyword>
<proteinExistence type="inferred from homology"/>
<dbReference type="HAMAP" id="MF_00584">
    <property type="entry name" value="HTH_type_cro_C1"/>
    <property type="match status" value="1"/>
</dbReference>
<dbReference type="RefSeq" id="WP_048099340.1">
    <property type="nucleotide sequence ID" value="NZ_JFZT01000039.1"/>
</dbReference>
<name>A0A031LNZ7_9CREN</name>
<evidence type="ECO:0000256" key="2">
    <source>
        <dbReference type="ARBA" id="ARBA00023125"/>
    </source>
</evidence>
<evidence type="ECO:0000256" key="4">
    <source>
        <dbReference type="HAMAP-Rule" id="MF_00584"/>
    </source>
</evidence>
<comment type="caution">
    <text evidence="6">The sequence shown here is derived from an EMBL/GenBank/DDBJ whole genome shotgun (WGS) entry which is preliminary data.</text>
</comment>
<dbReference type="CDD" id="cd00093">
    <property type="entry name" value="HTH_XRE"/>
    <property type="match status" value="1"/>
</dbReference>
<evidence type="ECO:0000256" key="3">
    <source>
        <dbReference type="ARBA" id="ARBA00023163"/>
    </source>
</evidence>
<dbReference type="Proteomes" id="UP000024332">
    <property type="component" value="Unassembled WGS sequence"/>
</dbReference>
<feature type="domain" description="HTH cro/C1-type" evidence="5">
    <location>
        <begin position="127"/>
        <end position="181"/>
    </location>
</feature>
<reference evidence="6 7" key="1">
    <citation type="submission" date="2014-03" db="EMBL/GenBank/DDBJ databases">
        <title>Draft genome sequence of the novel thermoacidophilic archaea Acidianus copahuensis ALE1 strain, isolated from Copahue volcanic area in Neuquen Argentina.</title>
        <authorList>
            <person name="Urbieta M.S."/>
            <person name="Rascovan N."/>
            <person name="Castro C."/>
            <person name="Revale S."/>
            <person name="Giaveno M.A."/>
            <person name="Vazquez M.P."/>
            <person name="Donati E.R."/>
        </authorList>
    </citation>
    <scope>NUCLEOTIDE SEQUENCE [LARGE SCALE GENOMIC DNA]</scope>
    <source>
        <strain evidence="6 7">ALE1</strain>
    </source>
</reference>
<dbReference type="GO" id="GO:0003677">
    <property type="term" value="F:DNA binding"/>
    <property type="evidence" value="ECO:0007669"/>
    <property type="project" value="UniProtKB-KW"/>
</dbReference>
<evidence type="ECO:0000256" key="1">
    <source>
        <dbReference type="ARBA" id="ARBA00023015"/>
    </source>
</evidence>
<evidence type="ECO:0000259" key="5">
    <source>
        <dbReference type="PROSITE" id="PS50943"/>
    </source>
</evidence>
<dbReference type="SMART" id="SM00530">
    <property type="entry name" value="HTH_XRE"/>
    <property type="match status" value="1"/>
</dbReference>
<dbReference type="STRING" id="1160895.CM19_05375"/>
<evidence type="ECO:0000313" key="7">
    <source>
        <dbReference type="Proteomes" id="UP000024332"/>
    </source>
</evidence>
<keyword evidence="3 4" id="KW-0804">Transcription</keyword>
<dbReference type="Pfam" id="PF01381">
    <property type="entry name" value="HTH_3"/>
    <property type="match status" value="1"/>
</dbReference>
<dbReference type="EMBL" id="JFZT01000039">
    <property type="protein sequence ID" value="EZQ06807.1"/>
    <property type="molecule type" value="Genomic_DNA"/>
</dbReference>
<keyword evidence="1 4" id="KW-0805">Transcription regulation</keyword>
<dbReference type="SUPFAM" id="SSF47413">
    <property type="entry name" value="lambda repressor-like DNA-binding domains"/>
    <property type="match status" value="1"/>
</dbReference>
<accession>A0A031LNZ7</accession>
<dbReference type="InterPro" id="IPR001387">
    <property type="entry name" value="Cro/C1-type_HTH"/>
</dbReference>
<protein>
    <recommendedName>
        <fullName evidence="4">Putative HTH-type transcriptional regulatory protein CM19_05375</fullName>
    </recommendedName>
</protein>
<sequence>MVILIQDLIQLLDGEGLNYSIINYPERNRKSIDIIIDFGHSSNKKLIVKTSNEKITKEEISDLKKFSSIIGGVPIIVTDETEEDIAIDKGHVVGLSLYGLSRIIKGDKIFVYRTRGGIFVKINPEVLKRKRSEMSLSMGDLANRLGVSRKTIYDYENGESDVSIEIAEKLIDIFGSDIIGNICESPTQLQNDMEIEGNSRHRELVEKLHDSGFMVASLKLTAIDVVAAKGNRKLVVTVEDKKPEKTTKKLREANKIASNFNLRMVIISMSSSHAKEFEKDGFEVYLGQNIDELVDEISRNIRRESEDSSSRSKRV</sequence>
<dbReference type="InterPro" id="IPR010982">
    <property type="entry name" value="Lambda_DNA-bd_dom_sf"/>
</dbReference>
<dbReference type="Pfam" id="PF26553">
    <property type="entry name" value="PDDEXK_19"/>
    <property type="match status" value="1"/>
</dbReference>
<evidence type="ECO:0000313" key="6">
    <source>
        <dbReference type="EMBL" id="EZQ06807.1"/>
    </source>
</evidence>
<dbReference type="InterPro" id="IPR059051">
    <property type="entry name" value="MTH_967_PDDEXK"/>
</dbReference>
<dbReference type="AlphaFoldDB" id="A0A031LNZ7"/>
<keyword evidence="2 4" id="KW-0238">DNA-binding</keyword>
<dbReference type="OrthoDB" id="31424at2157"/>
<dbReference type="InterPro" id="IPR020886">
    <property type="entry name" value="MTH_967-like"/>
</dbReference>
<gene>
    <name evidence="6" type="ORF">CM19_05375</name>
</gene>